<dbReference type="PROSITE" id="PS00410">
    <property type="entry name" value="G_DYNAMIN_1"/>
    <property type="match status" value="1"/>
</dbReference>
<dbReference type="AlphaFoldDB" id="A0A814LYP8"/>
<evidence type="ECO:0000313" key="9">
    <source>
        <dbReference type="Proteomes" id="UP000663870"/>
    </source>
</evidence>
<dbReference type="CDD" id="cd08771">
    <property type="entry name" value="DLP_1"/>
    <property type="match status" value="1"/>
</dbReference>
<feature type="domain" description="Dynamin-type G" evidence="5">
    <location>
        <begin position="63"/>
        <end position="332"/>
    </location>
</feature>
<comment type="caution">
    <text evidence="6">The sequence shown here is derived from an EMBL/GenBank/DDBJ whole genome shotgun (WGS) entry which is preliminary data.</text>
</comment>
<dbReference type="SMART" id="SM00053">
    <property type="entry name" value="DYNc"/>
    <property type="match status" value="1"/>
</dbReference>
<reference evidence="6" key="1">
    <citation type="submission" date="2021-02" db="EMBL/GenBank/DDBJ databases">
        <authorList>
            <person name="Nowell W R."/>
        </authorList>
    </citation>
    <scope>NUCLEOTIDE SEQUENCE</scope>
</reference>
<dbReference type="InterPro" id="IPR030381">
    <property type="entry name" value="G_DYNAMIN_dom"/>
</dbReference>
<dbReference type="InterPro" id="IPR020850">
    <property type="entry name" value="GED_dom"/>
</dbReference>
<dbReference type="Pfam" id="PF00350">
    <property type="entry name" value="Dynamin_N"/>
    <property type="match status" value="1"/>
</dbReference>
<dbReference type="Pfam" id="PF01031">
    <property type="entry name" value="Dynamin_M"/>
    <property type="match status" value="1"/>
</dbReference>
<dbReference type="Gene3D" id="3.40.50.300">
    <property type="entry name" value="P-loop containing nucleotide triphosphate hydrolases"/>
    <property type="match status" value="1"/>
</dbReference>
<dbReference type="PRINTS" id="PR00195">
    <property type="entry name" value="DYNAMIN"/>
</dbReference>
<evidence type="ECO:0000259" key="5">
    <source>
        <dbReference type="PROSITE" id="PS51718"/>
    </source>
</evidence>
<dbReference type="GO" id="GO:0005737">
    <property type="term" value="C:cytoplasm"/>
    <property type="evidence" value="ECO:0007669"/>
    <property type="project" value="TreeGrafter"/>
</dbReference>
<dbReference type="PANTHER" id="PTHR11566">
    <property type="entry name" value="DYNAMIN"/>
    <property type="match status" value="1"/>
</dbReference>
<dbReference type="Gene3D" id="1.20.120.1240">
    <property type="entry name" value="Dynamin, middle domain"/>
    <property type="match status" value="1"/>
</dbReference>
<dbReference type="InterPro" id="IPR027417">
    <property type="entry name" value="P-loop_NTPase"/>
</dbReference>
<keyword evidence="2 3" id="KW-0342">GTP-binding</keyword>
<evidence type="ECO:0000313" key="7">
    <source>
        <dbReference type="EMBL" id="CAF1256267.1"/>
    </source>
</evidence>
<feature type="domain" description="GED" evidence="4">
    <location>
        <begin position="581"/>
        <end position="673"/>
    </location>
</feature>
<dbReference type="PANTHER" id="PTHR11566:SF173">
    <property type="entry name" value="DYNAMIN-RELATED PROTEIN 4C"/>
    <property type="match status" value="1"/>
</dbReference>
<keyword evidence="9" id="KW-1185">Reference proteome</keyword>
<dbReference type="InterPro" id="IPR001401">
    <property type="entry name" value="Dynamin_GTPase"/>
</dbReference>
<evidence type="ECO:0000313" key="6">
    <source>
        <dbReference type="EMBL" id="CAF1071449.1"/>
    </source>
</evidence>
<dbReference type="GO" id="GO:0008017">
    <property type="term" value="F:microtubule binding"/>
    <property type="evidence" value="ECO:0007669"/>
    <property type="project" value="TreeGrafter"/>
</dbReference>
<protein>
    <recommendedName>
        <fullName evidence="10">Dynamin-type G domain-containing protein</fullName>
    </recommendedName>
</protein>
<dbReference type="InterPro" id="IPR045063">
    <property type="entry name" value="Dynamin_N"/>
</dbReference>
<evidence type="ECO:0008006" key="10">
    <source>
        <dbReference type="Google" id="ProtNLM"/>
    </source>
</evidence>
<dbReference type="GO" id="GO:0003924">
    <property type="term" value="F:GTPase activity"/>
    <property type="evidence" value="ECO:0007669"/>
    <property type="project" value="InterPro"/>
</dbReference>
<dbReference type="InterPro" id="IPR000375">
    <property type="entry name" value="Dynamin_stalk"/>
</dbReference>
<comment type="similarity">
    <text evidence="3">Belongs to the TRAFAC class dynamin-like GTPase superfamily. Dynamin/Fzo/YdjA family.</text>
</comment>
<evidence type="ECO:0000256" key="3">
    <source>
        <dbReference type="RuleBase" id="RU003932"/>
    </source>
</evidence>
<keyword evidence="1 3" id="KW-0547">Nucleotide-binding</keyword>
<gene>
    <name evidence="7" type="ORF">JXQ802_LOCUS27247</name>
    <name evidence="6" type="ORF">PYM288_LOCUS18184</name>
</gene>
<feature type="non-terminal residue" evidence="6">
    <location>
        <position position="1"/>
    </location>
</feature>
<sequence length="746" mass="85191">TSKVQQYFTNGDLIISHYSSLTTVENTKPTTMDTFVNAYDEKIRPLMDKIDQARTILSSSNDGIIFPNVVVVGDQSSGKSTLLEALSLVELPKGSGIVTRCPLVLRLRKANERRVYHLHNDNRKVQLDESKLNILDYIEAETKKLAGVHKNVVQDLIELQVEDPNVRDLTVVDLPGIARNPIADQPQDIHKQTTNLIRQFIRQEGSVILCVFPANVDIATVESFTLAREFDSEGSRTIGVITKSDLAPDNTVLAQQLLMEKPDVFQLKLGFIAVRNRSTDERISLEDARKREGEFFREHSISTLVGSYCLGVDALINRLADLYSDRVREIFPKMKNDIQKKLKETREQLEKLPPSLETASARLTKYYELAEFYIEKILKQRFTISNDGQHSVSLVNHLHIKLTQFENVIFRQSHEFFTEEYHVKVRNAMSACFGEQLPNFLPHPVLRRLIGEKLDQLWSVANLLINECFKKTMNILSENDCEECHDDILLLKLLPIFRRIAISYLNDKKQTVNDQLKELIRLEKHDPYTLNNYYMETISKCKEHLAEKRAKSTTEMKKSSSTTDHDDILMFDSISNDDQAVQDMLISIYAYWKLLAKRFIDYAALSLRAGCVFDVCSGIGDRLRQLPIKQNDFVDTHLAEDTFIRNKRKQLQQTKERLEKVYAILGGDSITVDDNDTLTNMEPMGCDTTMTLDELSESLSRASKHKTINSSTVTVNNLVTELSWLQPQTVPTNSIHITTAGSVDRR</sequence>
<dbReference type="GO" id="GO:0016020">
    <property type="term" value="C:membrane"/>
    <property type="evidence" value="ECO:0007669"/>
    <property type="project" value="TreeGrafter"/>
</dbReference>
<dbReference type="InterPro" id="IPR019762">
    <property type="entry name" value="Dynamin_GTPase_CS"/>
</dbReference>
<dbReference type="EMBL" id="CAJNOL010000982">
    <property type="protein sequence ID" value="CAF1256267.1"/>
    <property type="molecule type" value="Genomic_DNA"/>
</dbReference>
<dbReference type="Proteomes" id="UP000663870">
    <property type="component" value="Unassembled WGS sequence"/>
</dbReference>
<name>A0A814LYP8_9BILA</name>
<dbReference type="Proteomes" id="UP000663854">
    <property type="component" value="Unassembled WGS sequence"/>
</dbReference>
<evidence type="ECO:0000256" key="1">
    <source>
        <dbReference type="ARBA" id="ARBA00022741"/>
    </source>
</evidence>
<accession>A0A814LYP8</accession>
<evidence type="ECO:0000313" key="8">
    <source>
        <dbReference type="Proteomes" id="UP000663854"/>
    </source>
</evidence>
<dbReference type="PROSITE" id="PS51718">
    <property type="entry name" value="G_DYNAMIN_2"/>
    <property type="match status" value="1"/>
</dbReference>
<proteinExistence type="inferred from homology"/>
<dbReference type="PROSITE" id="PS51388">
    <property type="entry name" value="GED"/>
    <property type="match status" value="1"/>
</dbReference>
<dbReference type="GO" id="GO:0005874">
    <property type="term" value="C:microtubule"/>
    <property type="evidence" value="ECO:0007669"/>
    <property type="project" value="TreeGrafter"/>
</dbReference>
<dbReference type="GO" id="GO:0005525">
    <property type="term" value="F:GTP binding"/>
    <property type="evidence" value="ECO:0007669"/>
    <property type="project" value="UniProtKB-KW"/>
</dbReference>
<evidence type="ECO:0000259" key="4">
    <source>
        <dbReference type="PROSITE" id="PS51388"/>
    </source>
</evidence>
<organism evidence="6 8">
    <name type="scientific">Rotaria sordida</name>
    <dbReference type="NCBI Taxonomy" id="392033"/>
    <lineage>
        <taxon>Eukaryota</taxon>
        <taxon>Metazoa</taxon>
        <taxon>Spiralia</taxon>
        <taxon>Gnathifera</taxon>
        <taxon>Rotifera</taxon>
        <taxon>Eurotatoria</taxon>
        <taxon>Bdelloidea</taxon>
        <taxon>Philodinida</taxon>
        <taxon>Philodinidae</taxon>
        <taxon>Rotaria</taxon>
    </lineage>
</organism>
<evidence type="ECO:0000256" key="2">
    <source>
        <dbReference type="ARBA" id="ARBA00023134"/>
    </source>
</evidence>
<dbReference type="SUPFAM" id="SSF52540">
    <property type="entry name" value="P-loop containing nucleoside triphosphate hydrolases"/>
    <property type="match status" value="1"/>
</dbReference>
<dbReference type="EMBL" id="CAJNOH010000547">
    <property type="protein sequence ID" value="CAF1071449.1"/>
    <property type="molecule type" value="Genomic_DNA"/>
</dbReference>
<dbReference type="InterPro" id="IPR022812">
    <property type="entry name" value="Dynamin"/>
</dbReference>